<accession>A0A6J5FK38</accession>
<dbReference type="AlphaFoldDB" id="A0A6J5FK38"/>
<organism evidence="1 2">
    <name type="scientific">Paraburkholderia caffeinitolerans</name>
    <dbReference type="NCBI Taxonomy" id="1723730"/>
    <lineage>
        <taxon>Bacteria</taxon>
        <taxon>Pseudomonadati</taxon>
        <taxon>Pseudomonadota</taxon>
        <taxon>Betaproteobacteria</taxon>
        <taxon>Burkholderiales</taxon>
        <taxon>Burkholderiaceae</taxon>
        <taxon>Paraburkholderia</taxon>
    </lineage>
</organism>
<name>A0A6J5FK38_9BURK</name>
<dbReference type="EMBL" id="CADIKL010000005">
    <property type="protein sequence ID" value="CAB3781801.1"/>
    <property type="molecule type" value="Genomic_DNA"/>
</dbReference>
<evidence type="ECO:0000313" key="2">
    <source>
        <dbReference type="Proteomes" id="UP000494119"/>
    </source>
</evidence>
<sequence length="280" mass="30891">MLQFDSALRYTSPGEFPSDLLDDVFSVIIARLASQANPQTVYELFKRRFAQASGRTATRSSNESWAESDLRSYMGYAADNAALFVEALHDAMSDLARLHPEIGQPPWVYVNSVLAPSGYAIDPPRLIVGTIVSAVSVPQNVPSLDTQANELIQRSLAQSEELLNSGRSRQAVQEILWLLETISTAFEGSSHGDGTVQGKYFNRIIGDLKKFNRGRMLGQVASWMETLHGYLSAPGGGGVRHGTVLNDAYELSDVEARLICDLTRSYISYLLNEHHRLGLR</sequence>
<reference evidence="1 2" key="1">
    <citation type="submission" date="2020-04" db="EMBL/GenBank/DDBJ databases">
        <authorList>
            <person name="De Canck E."/>
        </authorList>
    </citation>
    <scope>NUCLEOTIDE SEQUENCE [LARGE SCALE GENOMIC DNA]</scope>
    <source>
        <strain evidence="1 2">LMG 28688</strain>
    </source>
</reference>
<evidence type="ECO:0008006" key="3">
    <source>
        <dbReference type="Google" id="ProtNLM"/>
    </source>
</evidence>
<keyword evidence="2" id="KW-1185">Reference proteome</keyword>
<gene>
    <name evidence="1" type="ORF">LMG28688_01329</name>
</gene>
<dbReference type="Proteomes" id="UP000494119">
    <property type="component" value="Unassembled WGS sequence"/>
</dbReference>
<dbReference type="RefSeq" id="WP_115783791.1">
    <property type="nucleotide sequence ID" value="NZ_CADIKL010000005.1"/>
</dbReference>
<evidence type="ECO:0000313" key="1">
    <source>
        <dbReference type="EMBL" id="CAB3781801.1"/>
    </source>
</evidence>
<protein>
    <recommendedName>
        <fullName evidence="3">Abortive infection protein-like C-terminal domain-containing protein</fullName>
    </recommendedName>
</protein>
<proteinExistence type="predicted"/>